<reference evidence="2" key="1">
    <citation type="submission" date="2018-10" db="EMBL/GenBank/DDBJ databases">
        <title>Effector identification in a new, highly contiguous assembly of the strawberry crown rot pathogen Phytophthora cactorum.</title>
        <authorList>
            <person name="Armitage A.D."/>
            <person name="Nellist C.F."/>
            <person name="Bates H."/>
            <person name="Vickerstaff R.J."/>
            <person name="Harrison R.J."/>
        </authorList>
    </citation>
    <scope>NUCLEOTIDE SEQUENCE</scope>
    <source>
        <strain evidence="2">4032</strain>
    </source>
</reference>
<feature type="compositionally biased region" description="Basic and acidic residues" evidence="1">
    <location>
        <begin position="127"/>
        <end position="147"/>
    </location>
</feature>
<proteinExistence type="predicted"/>
<feature type="compositionally biased region" description="Polar residues" evidence="1">
    <location>
        <begin position="116"/>
        <end position="125"/>
    </location>
</feature>
<dbReference type="Proteomes" id="UP000774804">
    <property type="component" value="Unassembled WGS sequence"/>
</dbReference>
<feature type="compositionally biased region" description="Basic residues" evidence="1">
    <location>
        <begin position="362"/>
        <end position="376"/>
    </location>
</feature>
<evidence type="ECO:0000256" key="1">
    <source>
        <dbReference type="SAM" id="MobiDB-lite"/>
    </source>
</evidence>
<feature type="compositionally biased region" description="Basic and acidic residues" evidence="1">
    <location>
        <begin position="174"/>
        <end position="187"/>
    </location>
</feature>
<dbReference type="AlphaFoldDB" id="A0A8T1ADM4"/>
<feature type="compositionally biased region" description="Basic residues" evidence="1">
    <location>
        <begin position="104"/>
        <end position="114"/>
    </location>
</feature>
<feature type="compositionally biased region" description="Basic residues" evidence="1">
    <location>
        <begin position="164"/>
        <end position="173"/>
    </location>
</feature>
<evidence type="ECO:0000313" key="3">
    <source>
        <dbReference type="Proteomes" id="UP000774804"/>
    </source>
</evidence>
<feature type="compositionally biased region" description="Basic and acidic residues" evidence="1">
    <location>
        <begin position="1"/>
        <end position="35"/>
    </location>
</feature>
<dbReference type="EMBL" id="RCMI01001955">
    <property type="protein sequence ID" value="KAG2879790.1"/>
    <property type="molecule type" value="Genomic_DNA"/>
</dbReference>
<feature type="region of interest" description="Disordered" evidence="1">
    <location>
        <begin position="284"/>
        <end position="376"/>
    </location>
</feature>
<comment type="caution">
    <text evidence="2">The sequence shown here is derived from an EMBL/GenBank/DDBJ whole genome shotgun (WGS) entry which is preliminary data.</text>
</comment>
<accession>A0A8T1ADM4</accession>
<evidence type="ECO:0000313" key="2">
    <source>
        <dbReference type="EMBL" id="KAG2879790.1"/>
    </source>
</evidence>
<dbReference type="VEuPathDB" id="FungiDB:PC110_g11503"/>
<protein>
    <submittedName>
        <fullName evidence="2">Uncharacterized protein</fullName>
    </submittedName>
</protein>
<organism evidence="2 3">
    <name type="scientific">Phytophthora cactorum</name>
    <dbReference type="NCBI Taxonomy" id="29920"/>
    <lineage>
        <taxon>Eukaryota</taxon>
        <taxon>Sar</taxon>
        <taxon>Stramenopiles</taxon>
        <taxon>Oomycota</taxon>
        <taxon>Peronosporomycetes</taxon>
        <taxon>Peronosporales</taxon>
        <taxon>Peronosporaceae</taxon>
        <taxon>Phytophthora</taxon>
    </lineage>
</organism>
<gene>
    <name evidence="2" type="ORF">PC115_g22703</name>
</gene>
<feature type="region of interest" description="Disordered" evidence="1">
    <location>
        <begin position="1"/>
        <end position="263"/>
    </location>
</feature>
<name>A0A8T1ADM4_9STRA</name>
<sequence>MGGHRETRRESDAFKARLEERSSEDRHRLAAEHRAYLAGEHATDADFGPGEARAAQAPQPAHVPRPTKTPSRPPMGKAAAYLAALKKRKAENDGERVDSTLAPKRTKRRAKGKRSVSITHLQSEGSGKLKELTQKEKAALANEEKAAQEAIAVSRDRAEATKKTLARAKKHHTADREEKREKKEKKACSAQKKGKKGQETAVASVGAGKKKKRRTCPHDAFSDGDADDESNISSSTRAFSERETPRASADGRPNESTSLLQLRPAARTLVLVVSNSPEPEAVSVALPADQTSGDFGCAGMDSDVEGDNFESGNGYFEDHNGVEDEAESEELRDEEEGAEGGEEEGDETDSAENHLDGAAIIARRKKMKRRDWHRSG</sequence>
<feature type="compositionally biased region" description="Acidic residues" evidence="1">
    <location>
        <begin position="323"/>
        <end position="350"/>
    </location>
</feature>